<dbReference type="PANTHER" id="PTHR30087:SF1">
    <property type="entry name" value="HYPOTHETICAL CYTOSOLIC PROTEIN"/>
    <property type="match status" value="1"/>
</dbReference>
<dbReference type="Proteomes" id="UP001189756">
    <property type="component" value="Unassembled WGS sequence"/>
</dbReference>
<protein>
    <recommendedName>
        <fullName evidence="6">DUF523 domain-containing protein</fullName>
    </recommendedName>
</protein>
<evidence type="ECO:0000313" key="4">
    <source>
        <dbReference type="Proteomes" id="UP001189756"/>
    </source>
</evidence>
<comment type="caution">
    <text evidence="3">The sequence shown here is derived from an EMBL/GenBank/DDBJ whole genome shotgun (WGS) entry which is preliminary data.</text>
</comment>
<gene>
    <name evidence="2" type="ORF">LMG18095_01277</name>
    <name evidence="3" type="ORF">R77560_03662</name>
</gene>
<dbReference type="InterPro" id="IPR007553">
    <property type="entry name" value="2-thiour_desulf"/>
</dbReference>
<dbReference type="Proteomes" id="UP001189773">
    <property type="component" value="Unassembled WGS sequence"/>
</dbReference>
<dbReference type="PANTHER" id="PTHR30087">
    <property type="entry name" value="INNER MEMBRANE PROTEIN"/>
    <property type="match status" value="1"/>
</dbReference>
<feature type="region of interest" description="Disordered" evidence="1">
    <location>
        <begin position="73"/>
        <end position="97"/>
    </location>
</feature>
<evidence type="ECO:0000313" key="3">
    <source>
        <dbReference type="EMBL" id="CAJ0801864.1"/>
    </source>
</evidence>
<evidence type="ECO:0000313" key="2">
    <source>
        <dbReference type="EMBL" id="CAJ0785126.1"/>
    </source>
</evidence>
<feature type="compositionally biased region" description="Basic residues" evidence="1">
    <location>
        <begin position="85"/>
        <end position="97"/>
    </location>
</feature>
<evidence type="ECO:0008006" key="6">
    <source>
        <dbReference type="Google" id="ProtNLM"/>
    </source>
</evidence>
<dbReference type="AlphaFoldDB" id="A0AAD2BSS2"/>
<reference evidence="3 5" key="1">
    <citation type="submission" date="2023-07" db="EMBL/GenBank/DDBJ databases">
        <authorList>
            <person name="Peeters C."/>
        </authorList>
    </citation>
    <scope>NUCLEOTIDE SEQUENCE</scope>
    <source>
        <strain evidence="2 5">LMG 18095</strain>
        <strain evidence="3">R-77560</strain>
    </source>
</reference>
<dbReference type="EMBL" id="CATZAZ010000009">
    <property type="protein sequence ID" value="CAJ0801864.1"/>
    <property type="molecule type" value="Genomic_DNA"/>
</dbReference>
<name>A0AAD2BSS2_9RALS</name>
<evidence type="ECO:0000313" key="5">
    <source>
        <dbReference type="Proteomes" id="UP001189773"/>
    </source>
</evidence>
<keyword evidence="5" id="KW-1185">Reference proteome</keyword>
<accession>A0AAD2BSS2</accession>
<organism evidence="3 4">
    <name type="scientific">Ralstonia thomasii</name>
    <dbReference type="NCBI Taxonomy" id="3058596"/>
    <lineage>
        <taxon>Bacteria</taxon>
        <taxon>Pseudomonadati</taxon>
        <taxon>Pseudomonadota</taxon>
        <taxon>Betaproteobacteria</taxon>
        <taxon>Burkholderiales</taxon>
        <taxon>Burkholderiaceae</taxon>
        <taxon>Ralstonia</taxon>
    </lineage>
</organism>
<proteinExistence type="predicted"/>
<dbReference type="EMBL" id="CATZAR010000002">
    <property type="protein sequence ID" value="CAJ0785126.1"/>
    <property type="molecule type" value="Genomic_DNA"/>
</dbReference>
<evidence type="ECO:0000256" key="1">
    <source>
        <dbReference type="SAM" id="MobiDB-lite"/>
    </source>
</evidence>
<dbReference type="Pfam" id="PF04463">
    <property type="entry name" value="2-thiour_desulf"/>
    <property type="match status" value="1"/>
</dbReference>
<sequence length="133" mass="14449">MQRVLVSACLLGQPERYDGGTVATEGGILARWQMEGRIVPMCPEMAGGLPVPRLPAEIHGEGGARRYCAAQPVSSNTTATMSPKRFSKARNAHWKRRRRPACKSPCLPSGARLAVLRFSTTGRFPASCRKARA</sequence>